<accession>A0A1G7ZMJ9</accession>
<gene>
    <name evidence="1" type="ORF">SAMN05421505_111123</name>
</gene>
<dbReference type="EMBL" id="FNCN01000011">
    <property type="protein sequence ID" value="SDH09991.1"/>
    <property type="molecule type" value="Genomic_DNA"/>
</dbReference>
<dbReference type="Proteomes" id="UP000198923">
    <property type="component" value="Unassembled WGS sequence"/>
</dbReference>
<evidence type="ECO:0000313" key="1">
    <source>
        <dbReference type="EMBL" id="SDH09991.1"/>
    </source>
</evidence>
<keyword evidence="2" id="KW-1185">Reference proteome</keyword>
<dbReference type="OrthoDB" id="2599042at2"/>
<organism evidence="1 2">
    <name type="scientific">Sinosporangium album</name>
    <dbReference type="NCBI Taxonomy" id="504805"/>
    <lineage>
        <taxon>Bacteria</taxon>
        <taxon>Bacillati</taxon>
        <taxon>Actinomycetota</taxon>
        <taxon>Actinomycetes</taxon>
        <taxon>Streptosporangiales</taxon>
        <taxon>Streptosporangiaceae</taxon>
        <taxon>Sinosporangium</taxon>
    </lineage>
</organism>
<sequence length="68" mass="7235">MTDAPTPAPASETLTALTALADKEAIRGHYLLNTHFEIVVRTGEGWKVAKQHLTTAWSLGVDTLGSSS</sequence>
<proteinExistence type="predicted"/>
<evidence type="ECO:0000313" key="2">
    <source>
        <dbReference type="Proteomes" id="UP000198923"/>
    </source>
</evidence>
<reference evidence="1 2" key="1">
    <citation type="submission" date="2016-10" db="EMBL/GenBank/DDBJ databases">
        <authorList>
            <person name="de Groot N.N."/>
        </authorList>
    </citation>
    <scope>NUCLEOTIDE SEQUENCE [LARGE SCALE GENOMIC DNA]</scope>
    <source>
        <strain evidence="1 2">CPCC 201354</strain>
    </source>
</reference>
<dbReference type="AlphaFoldDB" id="A0A1G7ZMJ9"/>
<name>A0A1G7ZMJ9_9ACTN</name>
<dbReference type="RefSeq" id="WP_093170837.1">
    <property type="nucleotide sequence ID" value="NZ_FNCN01000011.1"/>
</dbReference>
<protein>
    <recommendedName>
        <fullName evidence="3">SnoaL-like domain-containing protein</fullName>
    </recommendedName>
</protein>
<evidence type="ECO:0008006" key="3">
    <source>
        <dbReference type="Google" id="ProtNLM"/>
    </source>
</evidence>
<dbReference type="STRING" id="504805.SAMN05421505_111123"/>